<evidence type="ECO:0000313" key="1">
    <source>
        <dbReference type="EMBL" id="MBK6089092.1"/>
    </source>
</evidence>
<proteinExistence type="predicted"/>
<accession>A0A934WSF9</accession>
<name>A0A934WSF9_9FIRM</name>
<gene>
    <name evidence="1" type="ORF">JKK62_10655</name>
</gene>
<organism evidence="1 2">
    <name type="scientific">Ruminococcus difficilis</name>
    <dbReference type="NCBI Taxonomy" id="2763069"/>
    <lineage>
        <taxon>Bacteria</taxon>
        <taxon>Bacillati</taxon>
        <taxon>Bacillota</taxon>
        <taxon>Clostridia</taxon>
        <taxon>Eubacteriales</taxon>
        <taxon>Oscillospiraceae</taxon>
        <taxon>Ruminococcus</taxon>
    </lineage>
</organism>
<dbReference type="AlphaFoldDB" id="A0A934WSF9"/>
<dbReference type="Pfam" id="PF07875">
    <property type="entry name" value="Coat_F"/>
    <property type="match status" value="1"/>
</dbReference>
<keyword evidence="1" id="KW-0167">Capsid protein</keyword>
<sequence>MNDRDLMENMLMLEKGACELFMHGTIESSSTDVHQTFNTSLNASLRLQDEIYSKMQSKGWYPTEQVQQCKINEVKQKFAQA</sequence>
<keyword evidence="1" id="KW-0946">Virion</keyword>
<comment type="caution">
    <text evidence="1">The sequence shown here is derived from an EMBL/GenBank/DDBJ whole genome shotgun (WGS) entry which is preliminary data.</text>
</comment>
<dbReference type="RefSeq" id="WP_201427887.1">
    <property type="nucleotide sequence ID" value="NZ_JAEQMG010000113.1"/>
</dbReference>
<reference evidence="1" key="1">
    <citation type="submission" date="2021-01" db="EMBL/GenBank/DDBJ databases">
        <title>Genome public.</title>
        <authorList>
            <person name="Liu C."/>
            <person name="Sun Q."/>
        </authorList>
    </citation>
    <scope>NUCLEOTIDE SEQUENCE</scope>
    <source>
        <strain evidence="1">M6</strain>
    </source>
</reference>
<dbReference type="InterPro" id="IPR012851">
    <property type="entry name" value="Spore_coat_CotF-like"/>
</dbReference>
<dbReference type="Proteomes" id="UP000633365">
    <property type="component" value="Unassembled WGS sequence"/>
</dbReference>
<protein>
    <submittedName>
        <fullName evidence="1">Spore coat protein</fullName>
    </submittedName>
</protein>
<evidence type="ECO:0000313" key="2">
    <source>
        <dbReference type="Proteomes" id="UP000633365"/>
    </source>
</evidence>
<keyword evidence="2" id="KW-1185">Reference proteome</keyword>
<dbReference type="Gene3D" id="1.20.1260.10">
    <property type="match status" value="1"/>
</dbReference>
<dbReference type="InterPro" id="IPR012347">
    <property type="entry name" value="Ferritin-like"/>
</dbReference>
<dbReference type="EMBL" id="JAEQMG010000113">
    <property type="protein sequence ID" value="MBK6089092.1"/>
    <property type="molecule type" value="Genomic_DNA"/>
</dbReference>